<feature type="transmembrane region" description="Helical" evidence="17">
    <location>
        <begin position="162"/>
        <end position="184"/>
    </location>
</feature>
<dbReference type="SMART" id="SM00387">
    <property type="entry name" value="HATPase_c"/>
    <property type="match status" value="1"/>
</dbReference>
<organism evidence="20 21">
    <name type="scientific">Sutcliffiella rhizosphaerae</name>
    <dbReference type="NCBI Taxonomy" id="2880967"/>
    <lineage>
        <taxon>Bacteria</taxon>
        <taxon>Bacillati</taxon>
        <taxon>Bacillota</taxon>
        <taxon>Bacilli</taxon>
        <taxon>Bacillales</taxon>
        <taxon>Bacillaceae</taxon>
        <taxon>Sutcliffiella</taxon>
    </lineage>
</organism>
<dbReference type="SMART" id="SM00304">
    <property type="entry name" value="HAMP"/>
    <property type="match status" value="1"/>
</dbReference>
<dbReference type="PRINTS" id="PR00344">
    <property type="entry name" value="BCTRLSENSOR"/>
</dbReference>
<dbReference type="EC" id="2.7.13.3" evidence="3"/>
<dbReference type="Pfam" id="PF00672">
    <property type="entry name" value="HAMP"/>
    <property type="match status" value="1"/>
</dbReference>
<comment type="caution">
    <text evidence="20">The sequence shown here is derived from an EMBL/GenBank/DDBJ whole genome shotgun (WGS) entry which is preliminary data.</text>
</comment>
<dbReference type="Proteomes" id="UP000789833">
    <property type="component" value="Unassembled WGS sequence"/>
</dbReference>
<dbReference type="PROSITE" id="PS50885">
    <property type="entry name" value="HAMP"/>
    <property type="match status" value="1"/>
</dbReference>
<keyword evidence="4" id="KW-1003">Cell membrane</keyword>
<keyword evidence="14 17" id="KW-0472">Membrane</keyword>
<dbReference type="Pfam" id="PF00512">
    <property type="entry name" value="HisKA"/>
    <property type="match status" value="1"/>
</dbReference>
<comment type="catalytic activity">
    <reaction evidence="1">
        <text>ATP + protein L-histidine = ADP + protein N-phospho-L-histidine.</text>
        <dbReference type="EC" id="2.7.13.3"/>
    </reaction>
</comment>
<evidence type="ECO:0000256" key="15">
    <source>
        <dbReference type="ARBA" id="ARBA00037219"/>
    </source>
</evidence>
<dbReference type="EMBL" id="CAKJTJ010000026">
    <property type="protein sequence ID" value="CAG9622721.1"/>
    <property type="molecule type" value="Genomic_DNA"/>
</dbReference>
<evidence type="ECO:0000256" key="17">
    <source>
        <dbReference type="SAM" id="Phobius"/>
    </source>
</evidence>
<evidence type="ECO:0000256" key="14">
    <source>
        <dbReference type="ARBA" id="ARBA00023136"/>
    </source>
</evidence>
<evidence type="ECO:0000313" key="20">
    <source>
        <dbReference type="EMBL" id="CAG9622721.1"/>
    </source>
</evidence>
<dbReference type="Gene3D" id="3.30.565.10">
    <property type="entry name" value="Histidine kinase-like ATPase, C-terminal domain"/>
    <property type="match status" value="1"/>
</dbReference>
<dbReference type="SUPFAM" id="SSF55874">
    <property type="entry name" value="ATPase domain of HSP90 chaperone/DNA topoisomerase II/histidine kinase"/>
    <property type="match status" value="1"/>
</dbReference>
<accession>A0ABM8YS35</accession>
<dbReference type="Gene3D" id="1.10.287.130">
    <property type="match status" value="1"/>
</dbReference>
<dbReference type="CDD" id="cd00075">
    <property type="entry name" value="HATPase"/>
    <property type="match status" value="1"/>
</dbReference>
<dbReference type="PANTHER" id="PTHR45528:SF11">
    <property type="entry name" value="HISTIDINE KINASE"/>
    <property type="match status" value="1"/>
</dbReference>
<dbReference type="InterPro" id="IPR036890">
    <property type="entry name" value="HATPase_C_sf"/>
</dbReference>
<keyword evidence="5" id="KW-0597">Phosphoprotein</keyword>
<keyword evidence="10" id="KW-0067">ATP-binding</keyword>
<comment type="subcellular location">
    <subcellularLocation>
        <location evidence="2">Cell membrane</location>
        <topology evidence="2">Multi-pass membrane protein</topology>
    </subcellularLocation>
</comment>
<evidence type="ECO:0000256" key="4">
    <source>
        <dbReference type="ARBA" id="ARBA00022475"/>
    </source>
</evidence>
<dbReference type="InterPro" id="IPR036097">
    <property type="entry name" value="HisK_dim/P_sf"/>
</dbReference>
<keyword evidence="9" id="KW-0418">Kinase</keyword>
<evidence type="ECO:0000256" key="10">
    <source>
        <dbReference type="ARBA" id="ARBA00022840"/>
    </source>
</evidence>
<dbReference type="SUPFAM" id="SSF47384">
    <property type="entry name" value="Homodimeric domain of signal transducing histidine kinase"/>
    <property type="match status" value="1"/>
</dbReference>
<comment type="function">
    <text evidence="15">Member of the two-component regulatory system HssS/HssR involved in intracellular heme homeostasis and tempering of staphylococcal virulence. HssS functions as a heme sensor histidine kinase which is autophosphorylated at a histidine residue and transfers its phosphate group to an aspartate residue of HssR. HssR/HssS activates the expression of hrtAB, an efflux pump, in response to extracellular heme, hemin, hemoglobin or blood.</text>
</comment>
<reference evidence="20 21" key="1">
    <citation type="submission" date="2021-10" db="EMBL/GenBank/DDBJ databases">
        <authorList>
            <person name="Criscuolo A."/>
        </authorList>
    </citation>
    <scope>NUCLEOTIDE SEQUENCE [LARGE SCALE GENOMIC DNA]</scope>
    <source>
        <strain evidence="21">CIP 111883</strain>
    </source>
</reference>
<protein>
    <recommendedName>
        <fullName evidence="16">Heme sensor protein HssS</fullName>
        <ecNumber evidence="3">2.7.13.3</ecNumber>
    </recommendedName>
</protein>
<dbReference type="InterPro" id="IPR005467">
    <property type="entry name" value="His_kinase_dom"/>
</dbReference>
<dbReference type="InterPro" id="IPR050398">
    <property type="entry name" value="HssS/ArlS-like"/>
</dbReference>
<keyword evidence="12" id="KW-0902">Two-component regulatory system</keyword>
<evidence type="ECO:0000256" key="12">
    <source>
        <dbReference type="ARBA" id="ARBA00023012"/>
    </source>
</evidence>
<evidence type="ECO:0000256" key="2">
    <source>
        <dbReference type="ARBA" id="ARBA00004651"/>
    </source>
</evidence>
<evidence type="ECO:0000256" key="13">
    <source>
        <dbReference type="ARBA" id="ARBA00023026"/>
    </source>
</evidence>
<dbReference type="PANTHER" id="PTHR45528">
    <property type="entry name" value="SENSOR HISTIDINE KINASE CPXA"/>
    <property type="match status" value="1"/>
</dbReference>
<gene>
    <name evidence="20" type="primary">hssS</name>
    <name evidence="20" type="ORF">BACCIP111883_03512</name>
</gene>
<dbReference type="Gene3D" id="6.10.340.10">
    <property type="match status" value="1"/>
</dbReference>
<keyword evidence="6 20" id="KW-0808">Transferase</keyword>
<dbReference type="SUPFAM" id="SSF158472">
    <property type="entry name" value="HAMP domain-like"/>
    <property type="match status" value="1"/>
</dbReference>
<dbReference type="CDD" id="cd06225">
    <property type="entry name" value="HAMP"/>
    <property type="match status" value="1"/>
</dbReference>
<evidence type="ECO:0000256" key="3">
    <source>
        <dbReference type="ARBA" id="ARBA00012438"/>
    </source>
</evidence>
<dbReference type="SMART" id="SM00388">
    <property type="entry name" value="HisKA"/>
    <property type="match status" value="1"/>
</dbReference>
<evidence type="ECO:0000256" key="16">
    <source>
        <dbReference type="ARBA" id="ARBA00040841"/>
    </source>
</evidence>
<evidence type="ECO:0000256" key="11">
    <source>
        <dbReference type="ARBA" id="ARBA00022989"/>
    </source>
</evidence>
<keyword evidence="21" id="KW-1185">Reference proteome</keyword>
<dbReference type="PROSITE" id="PS50109">
    <property type="entry name" value="HIS_KIN"/>
    <property type="match status" value="1"/>
</dbReference>
<feature type="transmembrane region" description="Helical" evidence="17">
    <location>
        <begin position="7"/>
        <end position="33"/>
    </location>
</feature>
<keyword evidence="11 17" id="KW-1133">Transmembrane helix</keyword>
<evidence type="ECO:0000256" key="9">
    <source>
        <dbReference type="ARBA" id="ARBA00022777"/>
    </source>
</evidence>
<feature type="domain" description="Histidine kinase" evidence="18">
    <location>
        <begin position="246"/>
        <end position="458"/>
    </location>
</feature>
<dbReference type="InterPro" id="IPR003661">
    <property type="entry name" value="HisK_dim/P_dom"/>
</dbReference>
<evidence type="ECO:0000259" key="19">
    <source>
        <dbReference type="PROSITE" id="PS50885"/>
    </source>
</evidence>
<dbReference type="InterPro" id="IPR004358">
    <property type="entry name" value="Sig_transdc_His_kin-like_C"/>
</dbReference>
<sequence>MKLLQRFILYTFIIICISVFIGFICSNIIYVSFVKENLNNRYLAIAEQLTEQMEEHEMTLQASSDFLQTMSHLGYQIALVKEDGEQIVFGEPFRQNQLNDQMVSLFEGEESYHGVESFKNSYLMMSHFENNIKNTVGTKLELEGEEYALFLRSNNTSFFTEFHLIIFGFIFSVFFSSIIGILLISRKLTQSLSELTSATQEIANHNFEYPLMINRKDEIGQLADSFRIMQHRLANTDKARKNFVNNVSHDFQSPLLNIQGYSELLDQEITSSEGKKYNQIIQTEAKRLSNLTKQLLVLTSIDQGTYPINKQIVRIDEQLHQVVHSMLWRIEEKGLEIKIDLQPVKVYADRSLLMNAWENLIGNAIKYNKENGEISIRCYEEKSQVIVEIKDTGIGIEEQALDKIYDRFYRVDKARNKEGMGLGLSIVKEVLSYHHASFHVESMVNEGTTFVIVFQEEKHLSTV</sequence>
<dbReference type="InterPro" id="IPR003660">
    <property type="entry name" value="HAMP_dom"/>
</dbReference>
<dbReference type="CDD" id="cd00082">
    <property type="entry name" value="HisKA"/>
    <property type="match status" value="1"/>
</dbReference>
<evidence type="ECO:0000256" key="8">
    <source>
        <dbReference type="ARBA" id="ARBA00022741"/>
    </source>
</evidence>
<evidence type="ECO:0000259" key="18">
    <source>
        <dbReference type="PROSITE" id="PS50109"/>
    </source>
</evidence>
<evidence type="ECO:0000256" key="6">
    <source>
        <dbReference type="ARBA" id="ARBA00022679"/>
    </source>
</evidence>
<name>A0ABM8YS35_9BACI</name>
<evidence type="ECO:0000256" key="5">
    <source>
        <dbReference type="ARBA" id="ARBA00022553"/>
    </source>
</evidence>
<feature type="domain" description="HAMP" evidence="19">
    <location>
        <begin position="186"/>
        <end position="238"/>
    </location>
</feature>
<dbReference type="InterPro" id="IPR003594">
    <property type="entry name" value="HATPase_dom"/>
</dbReference>
<evidence type="ECO:0000256" key="1">
    <source>
        <dbReference type="ARBA" id="ARBA00000085"/>
    </source>
</evidence>
<dbReference type="RefSeq" id="WP_230503510.1">
    <property type="nucleotide sequence ID" value="NZ_CAKJTJ010000026.1"/>
</dbReference>
<dbReference type="Pfam" id="PF02518">
    <property type="entry name" value="HATPase_c"/>
    <property type="match status" value="1"/>
</dbReference>
<proteinExistence type="predicted"/>
<keyword evidence="13" id="KW-0843">Virulence</keyword>
<keyword evidence="7 17" id="KW-0812">Transmembrane</keyword>
<evidence type="ECO:0000256" key="7">
    <source>
        <dbReference type="ARBA" id="ARBA00022692"/>
    </source>
</evidence>
<evidence type="ECO:0000313" key="21">
    <source>
        <dbReference type="Proteomes" id="UP000789833"/>
    </source>
</evidence>
<keyword evidence="8" id="KW-0547">Nucleotide-binding</keyword>
<dbReference type="GO" id="GO:0004673">
    <property type="term" value="F:protein histidine kinase activity"/>
    <property type="evidence" value="ECO:0007669"/>
    <property type="project" value="UniProtKB-EC"/>
</dbReference>